<feature type="compositionally biased region" description="Polar residues" evidence="1">
    <location>
        <begin position="812"/>
        <end position="825"/>
    </location>
</feature>
<evidence type="ECO:0000259" key="2">
    <source>
        <dbReference type="Pfam" id="PF00656"/>
    </source>
</evidence>
<accession>A0A0F0GKW1</accession>
<feature type="region of interest" description="Disordered" evidence="1">
    <location>
        <begin position="795"/>
        <end position="826"/>
    </location>
</feature>
<evidence type="ECO:0000313" key="3">
    <source>
        <dbReference type="EMBL" id="KJK43206.1"/>
    </source>
</evidence>
<feature type="domain" description="Peptidase C14 caspase" evidence="2">
    <location>
        <begin position="12"/>
        <end position="162"/>
    </location>
</feature>
<comment type="caution">
    <text evidence="3">The sequence shown here is derived from an EMBL/GenBank/DDBJ whole genome shotgun (WGS) entry which is preliminary data.</text>
</comment>
<dbReference type="Gene3D" id="1.25.40.10">
    <property type="entry name" value="Tetratricopeptide repeat domain"/>
    <property type="match status" value="2"/>
</dbReference>
<dbReference type="InterPro" id="IPR011990">
    <property type="entry name" value="TPR-like_helical_dom_sf"/>
</dbReference>
<dbReference type="eggNOG" id="COG4249">
    <property type="taxonomic scope" value="Bacteria"/>
</dbReference>
<dbReference type="SUPFAM" id="SSF48452">
    <property type="entry name" value="TPR-like"/>
    <property type="match status" value="1"/>
</dbReference>
<dbReference type="Proteomes" id="UP000033393">
    <property type="component" value="Unassembled WGS sequence"/>
</dbReference>
<dbReference type="Pfam" id="PF00656">
    <property type="entry name" value="Peptidase_C14"/>
    <property type="match status" value="1"/>
</dbReference>
<keyword evidence="4" id="KW-1185">Reference proteome</keyword>
<dbReference type="RefSeq" id="WP_045315871.1">
    <property type="nucleotide sequence ID" value="NZ_JYJG01000301.1"/>
</dbReference>
<sequence>MQERVRGRFVGIGISQYELVQPLQHAVSDVRELRALLKGYEGEPLADPTEAEIRDHMKTLRRNPQDGGALVALWSGHAIPVARNLRLLARDNDESGDGITLHDFALWCAASGAHQVLIIIDACYSGTQLDEAIRTIADIQEELLAGQVHWAGVLVSCSSVETARDGLFGGQLRRLLRAGPTADEDARRWSDRTALVDGGAVGTALLNAWDSDVQRPRFMQYGSAQPMLPNPLYAANTVAKHLLLAARGGDSTDNRSWFTGRTVQVDKVVSWVKCGIPGLRVVTGSPGTGKSAVVGRVVSLSNDAERDLLLTTGPSFRHADPGPDSVDAAVHARAMDADRVADLLSRQLVGKGLIPEPEGPRRGAAELVGVVSTLAEPPVLVVDGLDEARGESFSIATSLLTKLANYAVVIVSTRQAHRVAGGAPLLTELSPVETLNLDEADNETDVREYVLARLGPKAPQSTVDELAKLPFLTAWMITDQVLADGGADLKLSLDAAFDRELAKVPEARALLTALTWSYGAGFPEEEWRAVAEALSGQQFSRDDITAVLTELGRHIVQDGEEGTAVFKLTHQTFADHLRPQFAPSKEAVFAPGAEKVACALISLYRQRLEAGVPPDAPGYLWKYAWRHCGHAGAQALKGLRELAQLNAMLIPDIALAATTAANELTHWGRGDEAFDPLEEAAANFRTLVPTIRMYLADLAYVLNKLGRRYREAGRLQQAVGPAEEAVVRYRELVASTPTTAETLTHKRLAQRIAKTTTHGGDNPTYAAHLSGALVDLSEVYAMLGRKHEALSTARDAVAAVDPSATRGRRTDAASTPRDTSASSDSDAPLARAVCSLAARCSETGRRYEAMQRSKQAVELYYSLAQTNPVFLADLVSALVELARDYLALGRLSEADRITQQASEISGTLGRHAAFRPQLADAALSLSVAYSMINKKGEALTAAHQAANLAEGSRIHAQALHNLMRRQRDAAKPREALETGLRTVDVCLENTDRLSTLAGALFTLDTICAGLERPQTVDETWDRVTARFTGPHLATLLMLRAAATRAGDPAAAKWLCQALTHVGQSRQATHDVHDIARRHYDSGPWPWDTSPDWLTVDRTLLATARKWVFARSYAEERAVLIDHPELLSTDADVAVTEALYGTSLIEAQVIQSRRTTAQQQGVQHAYRPWLLASLADEFVDATPARRRELLATRREELLDKEVLKNVRDNRPVHALLLLADEDSDVLDLVLDALETPERTTEILRGLAAGATPQALTQAVTALEPYALAALYKVVARARAGDARLALPAKDQRLAWIHELTFLVPTNLKLLTLIRKLAEES</sequence>
<dbReference type="eggNOG" id="COG0507">
    <property type="taxonomic scope" value="Bacteria"/>
</dbReference>
<protein>
    <recommendedName>
        <fullName evidence="2">Peptidase C14 caspase domain-containing protein</fullName>
    </recommendedName>
</protein>
<dbReference type="GO" id="GO:0006508">
    <property type="term" value="P:proteolysis"/>
    <property type="evidence" value="ECO:0007669"/>
    <property type="project" value="InterPro"/>
</dbReference>
<dbReference type="OrthoDB" id="4571976at2"/>
<organism evidence="3 4">
    <name type="scientific">Lentzea aerocolonigenes</name>
    <name type="common">Lechevalieria aerocolonigenes</name>
    <name type="synonym">Saccharothrix aerocolonigenes</name>
    <dbReference type="NCBI Taxonomy" id="68170"/>
    <lineage>
        <taxon>Bacteria</taxon>
        <taxon>Bacillati</taxon>
        <taxon>Actinomycetota</taxon>
        <taxon>Actinomycetes</taxon>
        <taxon>Pseudonocardiales</taxon>
        <taxon>Pseudonocardiaceae</taxon>
        <taxon>Lentzea</taxon>
    </lineage>
</organism>
<name>A0A0F0GKW1_LENAE</name>
<reference evidence="3 4" key="1">
    <citation type="submission" date="2015-02" db="EMBL/GenBank/DDBJ databases">
        <authorList>
            <person name="Ju K.-S."/>
            <person name="Doroghazi J.R."/>
            <person name="Metcalf W."/>
        </authorList>
    </citation>
    <scope>NUCLEOTIDE SEQUENCE [LARGE SCALE GENOMIC DNA]</scope>
    <source>
        <strain evidence="3 4">NRRL B-16140</strain>
    </source>
</reference>
<dbReference type="SUPFAM" id="SSF52540">
    <property type="entry name" value="P-loop containing nucleoside triphosphate hydrolases"/>
    <property type="match status" value="1"/>
</dbReference>
<dbReference type="EMBL" id="JYJG01000301">
    <property type="protein sequence ID" value="KJK43206.1"/>
    <property type="molecule type" value="Genomic_DNA"/>
</dbReference>
<evidence type="ECO:0000313" key="4">
    <source>
        <dbReference type="Proteomes" id="UP000033393"/>
    </source>
</evidence>
<dbReference type="GO" id="GO:0004197">
    <property type="term" value="F:cysteine-type endopeptidase activity"/>
    <property type="evidence" value="ECO:0007669"/>
    <property type="project" value="InterPro"/>
</dbReference>
<dbReference type="STRING" id="68170.GCA_000974445_01466"/>
<dbReference type="InterPro" id="IPR027417">
    <property type="entry name" value="P-loop_NTPase"/>
</dbReference>
<evidence type="ECO:0000256" key="1">
    <source>
        <dbReference type="SAM" id="MobiDB-lite"/>
    </source>
</evidence>
<gene>
    <name evidence="3" type="ORF">UK23_34190</name>
</gene>
<proteinExistence type="predicted"/>
<dbReference type="PATRIC" id="fig|68170.10.peg.8834"/>
<dbReference type="Gene3D" id="3.40.50.1460">
    <property type="match status" value="1"/>
</dbReference>
<dbReference type="InterPro" id="IPR011600">
    <property type="entry name" value="Pept_C14_caspase"/>
</dbReference>